<dbReference type="Proteomes" id="UP000009309">
    <property type="component" value="Unassembled WGS sequence"/>
</dbReference>
<accession>I2GRP0</accession>
<organism evidence="1 2">
    <name type="scientific">Fibrisoma limi BUZ 3</name>
    <dbReference type="NCBI Taxonomy" id="1185876"/>
    <lineage>
        <taxon>Bacteria</taxon>
        <taxon>Pseudomonadati</taxon>
        <taxon>Bacteroidota</taxon>
        <taxon>Cytophagia</taxon>
        <taxon>Cytophagales</taxon>
        <taxon>Spirosomataceae</taxon>
        <taxon>Fibrisoma</taxon>
    </lineage>
</organism>
<evidence type="ECO:0000313" key="1">
    <source>
        <dbReference type="EMBL" id="CCH56568.1"/>
    </source>
</evidence>
<gene>
    <name evidence="1" type="ORF">BN8_05926</name>
</gene>
<sequence length="65" mass="6988">MRYLSELSAINVAVSIAPSGIEITRQSTLATSETLVSIAPSGIEIQAALVVIRRFYAGINRTFGY</sequence>
<name>I2GRP0_9BACT</name>
<keyword evidence="2" id="KW-1185">Reference proteome</keyword>
<dbReference type="AlphaFoldDB" id="I2GRP0"/>
<dbReference type="EMBL" id="CAIT01000009">
    <property type="protein sequence ID" value="CCH56568.1"/>
    <property type="molecule type" value="Genomic_DNA"/>
</dbReference>
<reference evidence="1 2" key="1">
    <citation type="journal article" date="2012" name="J. Bacteriol.">
        <title>Genome Sequence of the Filamentous Bacterium Fibrisoma limi BUZ 3T.</title>
        <authorList>
            <person name="Filippini M."/>
            <person name="Qi W."/>
            <person name="Jaenicke S."/>
            <person name="Goesmann A."/>
            <person name="Smits T.H."/>
            <person name="Bagheri H.C."/>
        </authorList>
    </citation>
    <scope>NUCLEOTIDE SEQUENCE [LARGE SCALE GENOMIC DNA]</scope>
    <source>
        <strain evidence="2">BUZ 3T</strain>
    </source>
</reference>
<proteinExistence type="predicted"/>
<protein>
    <submittedName>
        <fullName evidence="1">Uncharacterized protein</fullName>
    </submittedName>
</protein>
<evidence type="ECO:0000313" key="2">
    <source>
        <dbReference type="Proteomes" id="UP000009309"/>
    </source>
</evidence>
<comment type="caution">
    <text evidence="1">The sequence shown here is derived from an EMBL/GenBank/DDBJ whole genome shotgun (WGS) entry which is preliminary data.</text>
</comment>